<dbReference type="Pfam" id="PF00075">
    <property type="entry name" value="RNase_H"/>
    <property type="match status" value="1"/>
</dbReference>
<evidence type="ECO:0000313" key="2">
    <source>
        <dbReference type="EMBL" id="GFY26217.1"/>
    </source>
</evidence>
<gene>
    <name evidence="2" type="primary">X975_17864</name>
    <name evidence="2" type="ORF">TNCV_355331</name>
</gene>
<dbReference type="InterPro" id="IPR036397">
    <property type="entry name" value="RNaseH_sf"/>
</dbReference>
<dbReference type="InterPro" id="IPR002156">
    <property type="entry name" value="RNaseH_domain"/>
</dbReference>
<name>A0A8X6W1A0_TRICX</name>
<dbReference type="EMBL" id="BMAU01021374">
    <property type="protein sequence ID" value="GFY26217.1"/>
    <property type="molecule type" value="Genomic_DNA"/>
</dbReference>
<sequence length="723" mass="83730">MTHIFDTLNSCTNSSCLNTVIEELSFVIHQACLYSIPIKKTSKHNVYWWSIEIGCARKRLNASRRRFQRCKNPTVRELYKNNYLEYRKDYNQMLINAKSESWKKFLLTIDAQNVWKKVYTYGVKTEFMKKIEITGIKLPTGETTTSLDETINVVLQKSFPSDSEEKDNIFQKDYRHAARTAYPSFFDPSFSYDEVNTMVSMLKVSFLGFGSLPRISWYLRRGDFLSGDQFGFTPHKSTEDALLRLNEIAKRGKKKHLHSILISLDIKGAFDNAWWPCILNLLKKAEIPINIFSLVADFLNDRVAKMQLAFADDILVFSQGRDLSATFLHAQEALNFASDWSKSFKLDFNPDKTRFMAIEKRNVCYDAFQLYLDGTPLTMVKQMKYLGVLLDTKFSWKQHLSYISEKCDKLQRGLNRIARNTEECHHNIVQFSDKNTEDFPVICYTDGSKIDGRVGFAFVVFRSGVESENFQFRIRDECTVFVAELLCLNFAVKWITEQNSVISEYLICIDSLSSLDSLKCISSSNNIIVEIQKQLKSLRDKNISIDFAFVRGHTGVLGNERADWLAKAATKRKIDIDVNIPKSFYKRITKERMVKSSNQEYLISYKGSITKKFFPTINKRLSCHHFYTNYKLTQFLTDHGNFKSYLNKFNLAPSSFCDSNIGGEENVEHVILLCSKYVRERKIIRLAFKRLNINLPPNFHQLLSTRSAFKNFCKFAVTVCNPS</sequence>
<evidence type="ECO:0000259" key="1">
    <source>
        <dbReference type="PROSITE" id="PS50879"/>
    </source>
</evidence>
<evidence type="ECO:0000313" key="3">
    <source>
        <dbReference type="Proteomes" id="UP000887159"/>
    </source>
</evidence>
<dbReference type="Pfam" id="PF00078">
    <property type="entry name" value="RVT_1"/>
    <property type="match status" value="1"/>
</dbReference>
<organism evidence="2 3">
    <name type="scientific">Trichonephila clavipes</name>
    <name type="common">Golden silk orbweaver</name>
    <name type="synonym">Nephila clavipes</name>
    <dbReference type="NCBI Taxonomy" id="2585209"/>
    <lineage>
        <taxon>Eukaryota</taxon>
        <taxon>Metazoa</taxon>
        <taxon>Ecdysozoa</taxon>
        <taxon>Arthropoda</taxon>
        <taxon>Chelicerata</taxon>
        <taxon>Arachnida</taxon>
        <taxon>Araneae</taxon>
        <taxon>Araneomorphae</taxon>
        <taxon>Entelegynae</taxon>
        <taxon>Araneoidea</taxon>
        <taxon>Nephilidae</taxon>
        <taxon>Trichonephila</taxon>
    </lineage>
</organism>
<dbReference type="CDD" id="cd09276">
    <property type="entry name" value="Rnase_HI_RT_non_LTR"/>
    <property type="match status" value="1"/>
</dbReference>
<dbReference type="AlphaFoldDB" id="A0A8X6W1A0"/>
<keyword evidence="3" id="KW-1185">Reference proteome</keyword>
<proteinExistence type="predicted"/>
<dbReference type="PANTHER" id="PTHR33332">
    <property type="entry name" value="REVERSE TRANSCRIPTASE DOMAIN-CONTAINING PROTEIN"/>
    <property type="match status" value="1"/>
</dbReference>
<dbReference type="Gene3D" id="3.30.420.10">
    <property type="entry name" value="Ribonuclease H-like superfamily/Ribonuclease H"/>
    <property type="match status" value="1"/>
</dbReference>
<protein>
    <recommendedName>
        <fullName evidence="1">RNase H type-1 domain-containing protein</fullName>
    </recommendedName>
</protein>
<dbReference type="InterPro" id="IPR000477">
    <property type="entry name" value="RT_dom"/>
</dbReference>
<accession>A0A8X6W1A0</accession>
<dbReference type="Proteomes" id="UP000887159">
    <property type="component" value="Unassembled WGS sequence"/>
</dbReference>
<dbReference type="PROSITE" id="PS50879">
    <property type="entry name" value="RNASE_H_1"/>
    <property type="match status" value="1"/>
</dbReference>
<dbReference type="GO" id="GO:0004523">
    <property type="term" value="F:RNA-DNA hybrid ribonuclease activity"/>
    <property type="evidence" value="ECO:0007669"/>
    <property type="project" value="InterPro"/>
</dbReference>
<dbReference type="GO" id="GO:0003676">
    <property type="term" value="F:nucleic acid binding"/>
    <property type="evidence" value="ECO:0007669"/>
    <property type="project" value="InterPro"/>
</dbReference>
<dbReference type="CDD" id="cd01650">
    <property type="entry name" value="RT_nLTR_like"/>
    <property type="match status" value="1"/>
</dbReference>
<comment type="caution">
    <text evidence="2">The sequence shown here is derived from an EMBL/GenBank/DDBJ whole genome shotgun (WGS) entry which is preliminary data.</text>
</comment>
<feature type="domain" description="RNase H type-1" evidence="1">
    <location>
        <begin position="437"/>
        <end position="571"/>
    </location>
</feature>
<dbReference type="InterPro" id="IPR012337">
    <property type="entry name" value="RNaseH-like_sf"/>
</dbReference>
<reference evidence="2" key="1">
    <citation type="submission" date="2020-08" db="EMBL/GenBank/DDBJ databases">
        <title>Multicomponent nature underlies the extraordinary mechanical properties of spider dragline silk.</title>
        <authorList>
            <person name="Kono N."/>
            <person name="Nakamura H."/>
            <person name="Mori M."/>
            <person name="Yoshida Y."/>
            <person name="Ohtoshi R."/>
            <person name="Malay A.D."/>
            <person name="Moran D.A.P."/>
            <person name="Tomita M."/>
            <person name="Numata K."/>
            <person name="Arakawa K."/>
        </authorList>
    </citation>
    <scope>NUCLEOTIDE SEQUENCE</scope>
</reference>
<dbReference type="SUPFAM" id="SSF53098">
    <property type="entry name" value="Ribonuclease H-like"/>
    <property type="match status" value="1"/>
</dbReference>